<keyword evidence="11" id="KW-1185">Reference proteome</keyword>
<dbReference type="SMART" id="SM00220">
    <property type="entry name" value="S_TKc"/>
    <property type="match status" value="1"/>
</dbReference>
<accession>A0A545AR62</accession>
<name>A0A545AR62_9ACTN</name>
<dbReference type="PANTHER" id="PTHR43289">
    <property type="entry name" value="MITOGEN-ACTIVATED PROTEIN KINASE KINASE KINASE 20-RELATED"/>
    <property type="match status" value="1"/>
</dbReference>
<protein>
    <recommendedName>
        <fullName evidence="1">non-specific serine/threonine protein kinase</fullName>
        <ecNumber evidence="1">2.7.11.1</ecNumber>
    </recommendedName>
</protein>
<evidence type="ECO:0000313" key="10">
    <source>
        <dbReference type="EMBL" id="TQS43802.1"/>
    </source>
</evidence>
<dbReference type="OrthoDB" id="9762169at2"/>
<keyword evidence="3" id="KW-0808">Transferase</keyword>
<dbReference type="Pfam" id="PF00069">
    <property type="entry name" value="Pkinase"/>
    <property type="match status" value="1"/>
</dbReference>
<dbReference type="PROSITE" id="PS00107">
    <property type="entry name" value="PROTEIN_KINASE_ATP"/>
    <property type="match status" value="1"/>
</dbReference>
<evidence type="ECO:0000259" key="9">
    <source>
        <dbReference type="PROSITE" id="PS50011"/>
    </source>
</evidence>
<dbReference type="InterPro" id="IPR017441">
    <property type="entry name" value="Protein_kinase_ATP_BS"/>
</dbReference>
<keyword evidence="4 7" id="KW-0547">Nucleotide-binding</keyword>
<evidence type="ECO:0000256" key="3">
    <source>
        <dbReference type="ARBA" id="ARBA00022679"/>
    </source>
</evidence>
<dbReference type="InterPro" id="IPR008271">
    <property type="entry name" value="Ser/Thr_kinase_AS"/>
</dbReference>
<sequence length="351" mass="37936">MTRFRRPRTAFCRAPVSDRRLARRPAHRRLEVRLTRGGGAVETSPVPGFPILSVLGSGGFSTVYRALQESIGREVALKIDHRVLIDEGDRARFFAEVRAAGQVSGHPNVIDIHDAGITADGRAYLVMELCPAGSLADYLRRQGPMPLVDVLDVGVAIADALAAAHRVGVVHRDVKPANVLYDRYGHPELADFGLAARYDPTTESTSTLELLTPAYAAPEMFWSRRPTPAVDVYGLSATLYALLTGRPPRWPSGEANLTDAEIEALHSAWIPSISGVPESVVGVLRAGMAREPEDRLPTAGTLRDALRAERSALGRASERFSDPGAPGADHDLADQPTARLPRLRPTVGREG</sequence>
<evidence type="ECO:0000313" key="11">
    <source>
        <dbReference type="Proteomes" id="UP000317982"/>
    </source>
</evidence>
<dbReference type="Gene3D" id="1.10.510.10">
    <property type="entry name" value="Transferase(Phosphotransferase) domain 1"/>
    <property type="match status" value="1"/>
</dbReference>
<dbReference type="SUPFAM" id="SSF56112">
    <property type="entry name" value="Protein kinase-like (PK-like)"/>
    <property type="match status" value="1"/>
</dbReference>
<dbReference type="PANTHER" id="PTHR43289:SF6">
    <property type="entry name" value="SERINE_THREONINE-PROTEIN KINASE NEKL-3"/>
    <property type="match status" value="1"/>
</dbReference>
<evidence type="ECO:0000256" key="4">
    <source>
        <dbReference type="ARBA" id="ARBA00022741"/>
    </source>
</evidence>
<organism evidence="10 11">
    <name type="scientific">Cryptosporangium phraense</name>
    <dbReference type="NCBI Taxonomy" id="2593070"/>
    <lineage>
        <taxon>Bacteria</taxon>
        <taxon>Bacillati</taxon>
        <taxon>Actinomycetota</taxon>
        <taxon>Actinomycetes</taxon>
        <taxon>Cryptosporangiales</taxon>
        <taxon>Cryptosporangiaceae</taxon>
        <taxon>Cryptosporangium</taxon>
    </lineage>
</organism>
<dbReference type="AlphaFoldDB" id="A0A545AR62"/>
<feature type="binding site" evidence="7">
    <location>
        <position position="78"/>
    </location>
    <ligand>
        <name>ATP</name>
        <dbReference type="ChEBI" id="CHEBI:30616"/>
    </ligand>
</feature>
<dbReference type="EMBL" id="VIRS01000011">
    <property type="protein sequence ID" value="TQS43802.1"/>
    <property type="molecule type" value="Genomic_DNA"/>
</dbReference>
<dbReference type="PROSITE" id="PS00108">
    <property type="entry name" value="PROTEIN_KINASE_ST"/>
    <property type="match status" value="1"/>
</dbReference>
<dbReference type="GO" id="GO:0005524">
    <property type="term" value="F:ATP binding"/>
    <property type="evidence" value="ECO:0007669"/>
    <property type="project" value="UniProtKB-UniRule"/>
</dbReference>
<dbReference type="InterPro" id="IPR000719">
    <property type="entry name" value="Prot_kinase_dom"/>
</dbReference>
<dbReference type="PROSITE" id="PS50011">
    <property type="entry name" value="PROTEIN_KINASE_DOM"/>
    <property type="match status" value="1"/>
</dbReference>
<feature type="region of interest" description="Disordered" evidence="8">
    <location>
        <begin position="313"/>
        <end position="351"/>
    </location>
</feature>
<keyword evidence="2 10" id="KW-0723">Serine/threonine-protein kinase</keyword>
<evidence type="ECO:0000256" key="7">
    <source>
        <dbReference type="PROSITE-ProRule" id="PRU10141"/>
    </source>
</evidence>
<comment type="caution">
    <text evidence="10">The sequence shown here is derived from an EMBL/GenBank/DDBJ whole genome shotgun (WGS) entry which is preliminary data.</text>
</comment>
<evidence type="ECO:0000256" key="8">
    <source>
        <dbReference type="SAM" id="MobiDB-lite"/>
    </source>
</evidence>
<dbReference type="CDD" id="cd14014">
    <property type="entry name" value="STKc_PknB_like"/>
    <property type="match status" value="1"/>
</dbReference>
<dbReference type="EC" id="2.7.11.1" evidence="1"/>
<reference evidence="10 11" key="1">
    <citation type="submission" date="2019-07" db="EMBL/GenBank/DDBJ databases">
        <title>Cryptosporangium phraense sp. nov., isolated from plant litter.</title>
        <authorList>
            <person name="Suriyachadkun C."/>
        </authorList>
    </citation>
    <scope>NUCLEOTIDE SEQUENCE [LARGE SCALE GENOMIC DNA]</scope>
    <source>
        <strain evidence="10 11">A-T 5661</strain>
    </source>
</reference>
<evidence type="ECO:0000256" key="6">
    <source>
        <dbReference type="ARBA" id="ARBA00022840"/>
    </source>
</evidence>
<dbReference type="InterPro" id="IPR011009">
    <property type="entry name" value="Kinase-like_dom_sf"/>
</dbReference>
<keyword evidence="5 10" id="KW-0418">Kinase</keyword>
<gene>
    <name evidence="10" type="ORF">FL583_17400</name>
</gene>
<keyword evidence="6 7" id="KW-0067">ATP-binding</keyword>
<evidence type="ECO:0000256" key="5">
    <source>
        <dbReference type="ARBA" id="ARBA00022777"/>
    </source>
</evidence>
<evidence type="ECO:0000256" key="2">
    <source>
        <dbReference type="ARBA" id="ARBA00022527"/>
    </source>
</evidence>
<dbReference type="InParanoid" id="A0A545AR62"/>
<evidence type="ECO:0000256" key="1">
    <source>
        <dbReference type="ARBA" id="ARBA00012513"/>
    </source>
</evidence>
<feature type="domain" description="Protein kinase" evidence="9">
    <location>
        <begin position="49"/>
        <end position="307"/>
    </location>
</feature>
<dbReference type="GO" id="GO:0004674">
    <property type="term" value="F:protein serine/threonine kinase activity"/>
    <property type="evidence" value="ECO:0007669"/>
    <property type="project" value="UniProtKB-KW"/>
</dbReference>
<dbReference type="Proteomes" id="UP000317982">
    <property type="component" value="Unassembled WGS sequence"/>
</dbReference>
<proteinExistence type="predicted"/>